<evidence type="ECO:0000256" key="2">
    <source>
        <dbReference type="ARBA" id="ARBA00023125"/>
    </source>
</evidence>
<keyword evidence="3" id="KW-0804">Transcription</keyword>
<dbReference type="GO" id="GO:0008270">
    <property type="term" value="F:zinc ion binding"/>
    <property type="evidence" value="ECO:0007669"/>
    <property type="project" value="InterPro"/>
</dbReference>
<reference evidence="6" key="1">
    <citation type="submission" date="2022-10" db="EMBL/GenBank/DDBJ databases">
        <title>Culturing micro-colonial fungi from biological soil crusts in the Mojave desert and describing Neophaeococcomyces mojavensis, and introducing the new genera and species Taxawa tesnikishii.</title>
        <authorList>
            <person name="Kurbessoian T."/>
            <person name="Stajich J.E."/>
        </authorList>
    </citation>
    <scope>NUCLEOTIDE SEQUENCE</scope>
    <source>
        <strain evidence="6">TK_41</strain>
    </source>
</reference>
<dbReference type="CDD" id="cd00067">
    <property type="entry name" value="GAL4"/>
    <property type="match status" value="1"/>
</dbReference>
<evidence type="ECO:0000313" key="7">
    <source>
        <dbReference type="Proteomes" id="UP001172673"/>
    </source>
</evidence>
<dbReference type="EMBL" id="JAPDRK010000003">
    <property type="protein sequence ID" value="KAJ9614198.1"/>
    <property type="molecule type" value="Genomic_DNA"/>
</dbReference>
<evidence type="ECO:0000256" key="1">
    <source>
        <dbReference type="ARBA" id="ARBA00023015"/>
    </source>
</evidence>
<dbReference type="Proteomes" id="UP001172673">
    <property type="component" value="Unassembled WGS sequence"/>
</dbReference>
<feature type="region of interest" description="Disordered" evidence="5">
    <location>
        <begin position="224"/>
        <end position="263"/>
    </location>
</feature>
<keyword evidence="7" id="KW-1185">Reference proteome</keyword>
<accession>A0AA39CNG4</accession>
<evidence type="ECO:0000256" key="5">
    <source>
        <dbReference type="SAM" id="MobiDB-lite"/>
    </source>
</evidence>
<sequence length="277" mass="30210">MPSKTVKSKSAATVRSRTGCQTCRQRKLKCDEVSERGLDIVDEELTCDTATTNLWTMPEIPPRLSITFRHHQNSSFGKSGQDHNLDSFFKYSQTYSEEDKKGFLPVPSELTWVAVDPTLEDVNAISSPSHGPASDTYQQVAAHTLEALSTAAADQTTSYPPQGTAYYTAANPQSESHPEYGFVQTEPAVPANGEAPANISYFLSNSTAQNQTDTSLIDPNLESTVDDAAEQTASTGDQHEIKPRADDIAGQKEQEDSVAESESRLAITLRTFNELQA</sequence>
<comment type="caution">
    <text evidence="6">The sequence shown here is derived from an EMBL/GenBank/DDBJ whole genome shotgun (WGS) entry which is preliminary data.</text>
</comment>
<evidence type="ECO:0000313" key="6">
    <source>
        <dbReference type="EMBL" id="KAJ9614198.1"/>
    </source>
</evidence>
<feature type="compositionally biased region" description="Polar residues" evidence="5">
    <location>
        <begin position="152"/>
        <end position="161"/>
    </location>
</feature>
<keyword evidence="1" id="KW-0805">Transcription regulation</keyword>
<protein>
    <recommendedName>
        <fullName evidence="8">Zn(2)-C6 fungal-type domain-containing protein</fullName>
    </recommendedName>
</protein>
<dbReference type="AlphaFoldDB" id="A0AA39CNG4"/>
<evidence type="ECO:0000256" key="4">
    <source>
        <dbReference type="ARBA" id="ARBA00023242"/>
    </source>
</evidence>
<dbReference type="InterPro" id="IPR001138">
    <property type="entry name" value="Zn2Cys6_DnaBD"/>
</dbReference>
<dbReference type="InterPro" id="IPR036864">
    <property type="entry name" value="Zn2-C6_fun-type_DNA-bd_sf"/>
</dbReference>
<keyword evidence="4" id="KW-0539">Nucleus</keyword>
<name>A0AA39CNG4_9EURO</name>
<feature type="region of interest" description="Disordered" evidence="5">
    <location>
        <begin position="152"/>
        <end position="180"/>
    </location>
</feature>
<dbReference type="SUPFAM" id="SSF57701">
    <property type="entry name" value="Zn2/Cys6 DNA-binding domain"/>
    <property type="match status" value="1"/>
</dbReference>
<evidence type="ECO:0000256" key="3">
    <source>
        <dbReference type="ARBA" id="ARBA00023163"/>
    </source>
</evidence>
<proteinExistence type="predicted"/>
<keyword evidence="2" id="KW-0238">DNA-binding</keyword>
<dbReference type="GO" id="GO:0000981">
    <property type="term" value="F:DNA-binding transcription factor activity, RNA polymerase II-specific"/>
    <property type="evidence" value="ECO:0007669"/>
    <property type="project" value="InterPro"/>
</dbReference>
<organism evidence="6 7">
    <name type="scientific">Cladophialophora chaetospira</name>
    <dbReference type="NCBI Taxonomy" id="386627"/>
    <lineage>
        <taxon>Eukaryota</taxon>
        <taxon>Fungi</taxon>
        <taxon>Dikarya</taxon>
        <taxon>Ascomycota</taxon>
        <taxon>Pezizomycotina</taxon>
        <taxon>Eurotiomycetes</taxon>
        <taxon>Chaetothyriomycetidae</taxon>
        <taxon>Chaetothyriales</taxon>
        <taxon>Herpotrichiellaceae</taxon>
        <taxon>Cladophialophora</taxon>
    </lineage>
</organism>
<gene>
    <name evidence="6" type="ORF">H2200_002334</name>
</gene>
<dbReference type="GO" id="GO:0003677">
    <property type="term" value="F:DNA binding"/>
    <property type="evidence" value="ECO:0007669"/>
    <property type="project" value="UniProtKB-KW"/>
</dbReference>
<evidence type="ECO:0008006" key="8">
    <source>
        <dbReference type="Google" id="ProtNLM"/>
    </source>
</evidence>
<feature type="compositionally biased region" description="Basic and acidic residues" evidence="5">
    <location>
        <begin position="237"/>
        <end position="255"/>
    </location>
</feature>